<dbReference type="VEuPathDB" id="FungiDB:SPAR_E00550"/>
<dbReference type="GO" id="GO:0017111">
    <property type="term" value="F:ribonucleoside triphosphate phosphatase activity"/>
    <property type="evidence" value="ECO:0007669"/>
    <property type="project" value="TreeGrafter"/>
</dbReference>
<dbReference type="GO" id="GO:0047429">
    <property type="term" value="F:nucleoside triphosphate diphosphatase activity"/>
    <property type="evidence" value="ECO:0007669"/>
    <property type="project" value="TreeGrafter"/>
</dbReference>
<proteinExistence type="predicted"/>
<gene>
    <name evidence="1" type="primary">NPP2</name>
    <name evidence="1" type="ORF">SPAR_E00550</name>
</gene>
<dbReference type="Pfam" id="PF01663">
    <property type="entry name" value="Phosphodiest"/>
    <property type="match status" value="1"/>
</dbReference>
<name>A0A8B8UPW8_SACPA</name>
<dbReference type="SUPFAM" id="SSF53649">
    <property type="entry name" value="Alkaline phosphatase-like"/>
    <property type="match status" value="1"/>
</dbReference>
<organism evidence="1">
    <name type="scientific">Saccharomyces paradoxus</name>
    <name type="common">Yeast</name>
    <name type="synonym">Saccharomyces douglasii</name>
    <dbReference type="NCBI Taxonomy" id="27291"/>
    <lineage>
        <taxon>Eukaryota</taxon>
        <taxon>Fungi</taxon>
        <taxon>Dikarya</taxon>
        <taxon>Ascomycota</taxon>
        <taxon>Saccharomycotina</taxon>
        <taxon>Saccharomycetes</taxon>
        <taxon>Saccharomycetales</taxon>
        <taxon>Saccharomycetaceae</taxon>
        <taxon>Saccharomyces</taxon>
    </lineage>
</organism>
<reference evidence="1" key="1">
    <citation type="journal article" date="2017" name="Nat. Genet.">
        <title>Contrasting evolutionary genome dynamics between domesticated and wild yeasts.</title>
        <authorList>
            <person name="Yue J.X."/>
            <person name="Li J."/>
            <person name="Aigrain L."/>
            <person name="Hallin J."/>
            <person name="Persson K."/>
            <person name="Oliver K."/>
            <person name="Bergstrom A."/>
            <person name="Coupland P."/>
            <person name="Warringer J."/>
            <person name="Lagomarsino M.C."/>
            <person name="Fischer G."/>
            <person name="Durbin R."/>
            <person name="Liti G."/>
        </authorList>
    </citation>
    <scope>NUCLEOTIDE SEQUENCE</scope>
    <source>
        <strain evidence="1">CBS432</strain>
    </source>
</reference>
<dbReference type="Gene3D" id="3.40.720.10">
    <property type="entry name" value="Alkaline Phosphatase, subunit A"/>
    <property type="match status" value="1"/>
</dbReference>
<accession>A0A8B8UPW8</accession>
<protein>
    <submittedName>
        <fullName evidence="1">Nucleotide diphosphatase/phosphodiesterase NPP2</fullName>
    </submittedName>
</protein>
<dbReference type="PANTHER" id="PTHR10151:SF120">
    <property type="entry name" value="BIS(5'-ADENOSYL)-TRIPHOSPHATASE"/>
    <property type="match status" value="1"/>
</dbReference>
<reference evidence="1" key="4">
    <citation type="submission" date="2025-08" db="UniProtKB">
        <authorList>
            <consortium name="RefSeq"/>
        </authorList>
    </citation>
    <scope>IDENTIFICATION</scope>
    <source>
        <strain evidence="1">CBS432</strain>
    </source>
</reference>
<dbReference type="Gene3D" id="3.30.1360.180">
    <property type="match status" value="1"/>
</dbReference>
<dbReference type="PANTHER" id="PTHR10151">
    <property type="entry name" value="ECTONUCLEOTIDE PYROPHOSPHATASE/PHOSPHODIESTERASE"/>
    <property type="match status" value="1"/>
</dbReference>
<dbReference type="CDD" id="cd16018">
    <property type="entry name" value="Enpp"/>
    <property type="match status" value="1"/>
</dbReference>
<dbReference type="KEGG" id="spao:SPAR_E00550"/>
<dbReference type="InterPro" id="IPR002591">
    <property type="entry name" value="Phosphodiest/P_Trfase"/>
</dbReference>
<reference evidence="1" key="3">
    <citation type="submission" date="2025-07" db="EMBL/GenBank/DDBJ databases">
        <authorList>
            <consortium name="NCBI Genome Project"/>
        </authorList>
    </citation>
    <scope>NUCLEOTIDE SEQUENCE</scope>
    <source>
        <strain evidence="1">CBS432</strain>
    </source>
</reference>
<dbReference type="AlphaFoldDB" id="A0A8B8UPW8"/>
<evidence type="ECO:0000313" key="1">
    <source>
        <dbReference type="RefSeq" id="XP_033765798.1"/>
    </source>
</evidence>
<dbReference type="GO" id="GO:0009141">
    <property type="term" value="P:nucleoside triphosphate metabolic process"/>
    <property type="evidence" value="ECO:0007669"/>
    <property type="project" value="TreeGrafter"/>
</dbReference>
<dbReference type="OrthoDB" id="415411at2759"/>
<reference evidence="1" key="2">
    <citation type="submission" date="2020-01" db="EMBL/GenBank/DDBJ databases">
        <title>Population-level Yeast Reference Genomes.</title>
        <authorList>
            <person name="Yue J.-X."/>
        </authorList>
    </citation>
    <scope>NUCLEOTIDE SEQUENCE</scope>
    <source>
        <strain evidence="1">CBS432</strain>
    </source>
</reference>
<dbReference type="RefSeq" id="XP_033765798.1">
    <property type="nucleotide sequence ID" value="XM_033909907.1"/>
</dbReference>
<dbReference type="InterPro" id="IPR017850">
    <property type="entry name" value="Alkaline_phosphatase_core_sf"/>
</dbReference>
<sequence length="493" mass="57284">MLPLEQFIDLEKNNGSDTNIRAPVISRRHLFKLLLCSIILIGLLSYPKCSIANYTEPRTTVNRSNTYFNGTHDFKTLTILISIDGFHPRLIDAKHTPFLYNLHNLRSPYDMNITAAPYMIPSFPTQTFPNHWSMVTGKYPIEHGIVSNMFWDNSTSSEFRPNNLDSRIWSNVADPIWQLLQTKSQGEYKVATHMWPGSDVVYEKYGDVPRERMPFYYDKFDQWEGLQDKLAQIFRYVDMPQLKDRPELVLSYIPNVDSYGHNFGYDLRDKRLQKLISEVDGFFRGLIEGLQERNLLKISNVMIVSDHGMSNVNTNDGEHVVVWERMFPGDAISAFISHLYNEGPMMMVCLKNPRDKQWIRDLIEVQLEKVYGGELSRKFHVILKEDFEPSWKYFQYDGKKHTYDDRVGDIWILADEHYAIVKETSDVRVGIMGTHGYNFDNCSDMASIFVGMGPMFSNEVIPPFENIEIYKMLIKASALLEEKEGKEEKSLLQ</sequence>
<dbReference type="GeneID" id="54630040"/>